<accession>A0AAP0KZ09</accession>
<reference evidence="2 3" key="1">
    <citation type="submission" date="2024-01" db="EMBL/GenBank/DDBJ databases">
        <title>Genome assemblies of Stephania.</title>
        <authorList>
            <person name="Yang L."/>
        </authorList>
    </citation>
    <scope>NUCLEOTIDE SEQUENCE [LARGE SCALE GENOMIC DNA]</scope>
    <source>
        <strain evidence="2">YNDBR</strain>
        <tissue evidence="2">Leaf</tissue>
    </source>
</reference>
<dbReference type="PROSITE" id="PS51257">
    <property type="entry name" value="PROKAR_LIPOPROTEIN"/>
    <property type="match status" value="1"/>
</dbReference>
<organism evidence="2 3">
    <name type="scientific">Stephania yunnanensis</name>
    <dbReference type="NCBI Taxonomy" id="152371"/>
    <lineage>
        <taxon>Eukaryota</taxon>
        <taxon>Viridiplantae</taxon>
        <taxon>Streptophyta</taxon>
        <taxon>Embryophyta</taxon>
        <taxon>Tracheophyta</taxon>
        <taxon>Spermatophyta</taxon>
        <taxon>Magnoliopsida</taxon>
        <taxon>Ranunculales</taxon>
        <taxon>Menispermaceae</taxon>
        <taxon>Menispermoideae</taxon>
        <taxon>Cissampelideae</taxon>
        <taxon>Stephania</taxon>
    </lineage>
</organism>
<evidence type="ECO:0000313" key="2">
    <source>
        <dbReference type="EMBL" id="KAK9161331.1"/>
    </source>
</evidence>
<dbReference type="AlphaFoldDB" id="A0AAP0KZ09"/>
<keyword evidence="3" id="KW-1185">Reference proteome</keyword>
<feature type="compositionally biased region" description="Basic and acidic residues" evidence="1">
    <location>
        <begin position="65"/>
        <end position="100"/>
    </location>
</feature>
<feature type="region of interest" description="Disordered" evidence="1">
    <location>
        <begin position="55"/>
        <end position="148"/>
    </location>
</feature>
<proteinExistence type="predicted"/>
<evidence type="ECO:0000256" key="1">
    <source>
        <dbReference type="SAM" id="MobiDB-lite"/>
    </source>
</evidence>
<sequence>MATMRPCISSSSRRVFMGSSSILGCESRENSWAKLTSCANIASVQKCVDEFEILLRTKERRRTRDRGEKNQRNKETKGEEPEITERRTRDRREKNQRSQRGENNQRSQMKEERTERSQRRKRTERSHKEQPEIAENGDQTTRDRKEKS</sequence>
<evidence type="ECO:0000313" key="3">
    <source>
        <dbReference type="Proteomes" id="UP001420932"/>
    </source>
</evidence>
<name>A0AAP0KZ09_9MAGN</name>
<dbReference type="Proteomes" id="UP001420932">
    <property type="component" value="Unassembled WGS sequence"/>
</dbReference>
<feature type="compositionally biased region" description="Basic and acidic residues" evidence="1">
    <location>
        <begin position="108"/>
        <end position="117"/>
    </location>
</feature>
<dbReference type="EMBL" id="JBBNAF010000003">
    <property type="protein sequence ID" value="KAK9161331.1"/>
    <property type="molecule type" value="Genomic_DNA"/>
</dbReference>
<comment type="caution">
    <text evidence="2">The sequence shown here is derived from an EMBL/GenBank/DDBJ whole genome shotgun (WGS) entry which is preliminary data.</text>
</comment>
<gene>
    <name evidence="2" type="ORF">Syun_007672</name>
</gene>
<protein>
    <submittedName>
        <fullName evidence="2">Uncharacterized protein</fullName>
    </submittedName>
</protein>